<dbReference type="VEuPathDB" id="ToxoDB:NCLIV_061890"/>
<feature type="zinc finger region" description="C3H1-type" evidence="5">
    <location>
        <begin position="115"/>
        <end position="142"/>
    </location>
</feature>
<accession>F0VPW7</accession>
<gene>
    <name evidence="9" type="ORF">BN1204_061890</name>
    <name evidence="8" type="ORF">NCLIV_061890</name>
</gene>
<dbReference type="OMA" id="AMCKFHA"/>
<dbReference type="SUPFAM" id="SSF90229">
    <property type="entry name" value="CCCH zinc finger"/>
    <property type="match status" value="2"/>
</dbReference>
<evidence type="ECO:0000256" key="6">
    <source>
        <dbReference type="SAM" id="MobiDB-lite"/>
    </source>
</evidence>
<evidence type="ECO:0000256" key="1">
    <source>
        <dbReference type="ARBA" id="ARBA00022723"/>
    </source>
</evidence>
<dbReference type="GO" id="GO:0008270">
    <property type="term" value="F:zinc ion binding"/>
    <property type="evidence" value="ECO:0007669"/>
    <property type="project" value="UniProtKB-KW"/>
</dbReference>
<reference evidence="10" key="3">
    <citation type="journal article" date="2012" name="PLoS Pathog.">
        <title>Comparative genomics of the apicomplexan parasites Toxoplasma gondii and Neospora caninum: Coccidia differing in host range and transmission strategy.</title>
        <authorList>
            <person name="Reid A.J."/>
            <person name="Vermont S.J."/>
            <person name="Cotton J.A."/>
            <person name="Harris D."/>
            <person name="Hill-Cawthorne G.A."/>
            <person name="Konen-Waisman S."/>
            <person name="Latham S.M."/>
            <person name="Mourier T."/>
            <person name="Norton R."/>
            <person name="Quail M.A."/>
            <person name="Sanders M."/>
            <person name="Shanmugam D."/>
            <person name="Sohal A."/>
            <person name="Wasmuth J.D."/>
            <person name="Brunk B."/>
            <person name="Grigg M.E."/>
            <person name="Howard J.C."/>
            <person name="Parkinson J."/>
            <person name="Roos D.S."/>
            <person name="Trees A.J."/>
            <person name="Berriman M."/>
            <person name="Pain A."/>
            <person name="Wastling J.M."/>
        </authorList>
    </citation>
    <scope>NUCLEOTIDE SEQUENCE [LARGE SCALE GENOMIC DNA]</scope>
    <source>
        <strain evidence="10">Liverpool</strain>
    </source>
</reference>
<feature type="region of interest" description="Disordered" evidence="6">
    <location>
        <begin position="401"/>
        <end position="459"/>
    </location>
</feature>
<proteinExistence type="predicted"/>
<dbReference type="EMBL" id="LN714487">
    <property type="protein sequence ID" value="CEL70508.1"/>
    <property type="molecule type" value="Genomic_DNA"/>
</dbReference>
<feature type="domain" description="C3H1-type" evidence="7">
    <location>
        <begin position="115"/>
        <end position="142"/>
    </location>
</feature>
<feature type="region of interest" description="Disordered" evidence="6">
    <location>
        <begin position="975"/>
        <end position="1008"/>
    </location>
</feature>
<organism evidence="8 10">
    <name type="scientific">Neospora caninum (strain Liverpool)</name>
    <dbReference type="NCBI Taxonomy" id="572307"/>
    <lineage>
        <taxon>Eukaryota</taxon>
        <taxon>Sar</taxon>
        <taxon>Alveolata</taxon>
        <taxon>Apicomplexa</taxon>
        <taxon>Conoidasida</taxon>
        <taxon>Coccidia</taxon>
        <taxon>Eucoccidiorida</taxon>
        <taxon>Eimeriorina</taxon>
        <taxon>Sarcocystidae</taxon>
        <taxon>Neospora</taxon>
    </lineage>
</organism>
<keyword evidence="4 5" id="KW-0862">Zinc</keyword>
<reference evidence="9" key="4">
    <citation type="journal article" date="2015" name="PLoS ONE">
        <title>Comprehensive Evaluation of Toxoplasma gondii VEG and Neospora caninum LIV Genomes with Tachyzoite Stage Transcriptome and Proteome Defines Novel Transcript Features.</title>
        <authorList>
            <person name="Ramaprasad A."/>
            <person name="Mourier T."/>
            <person name="Naeem R."/>
            <person name="Malas T.B."/>
            <person name="Moussa E."/>
            <person name="Panigrahi A."/>
            <person name="Vermont S.J."/>
            <person name="Otto T.D."/>
            <person name="Wastling J."/>
            <person name="Pain A."/>
        </authorList>
    </citation>
    <scope>NUCLEOTIDE SEQUENCE</scope>
    <source>
        <strain evidence="9">Liverpool</strain>
    </source>
</reference>
<evidence type="ECO:0000313" key="9">
    <source>
        <dbReference type="EMBL" id="CEL70508.1"/>
    </source>
</evidence>
<feature type="compositionally biased region" description="Low complexity" evidence="6">
    <location>
        <begin position="441"/>
        <end position="456"/>
    </location>
</feature>
<feature type="region of interest" description="Disordered" evidence="6">
    <location>
        <begin position="203"/>
        <end position="237"/>
    </location>
</feature>
<feature type="compositionally biased region" description="Basic and acidic residues" evidence="6">
    <location>
        <begin position="975"/>
        <end position="985"/>
    </location>
</feature>
<dbReference type="PANTHER" id="PTHR12547">
    <property type="entry name" value="CCCH ZINC FINGER/TIS11-RELATED"/>
    <property type="match status" value="1"/>
</dbReference>
<evidence type="ECO:0000259" key="7">
    <source>
        <dbReference type="PROSITE" id="PS50103"/>
    </source>
</evidence>
<dbReference type="InterPro" id="IPR000571">
    <property type="entry name" value="Znf_CCCH"/>
</dbReference>
<feature type="compositionally biased region" description="Low complexity" evidence="6">
    <location>
        <begin position="163"/>
        <end position="175"/>
    </location>
</feature>
<dbReference type="OrthoDB" id="330043at2759"/>
<feature type="compositionally biased region" description="Basic and acidic residues" evidence="6">
    <location>
        <begin position="146"/>
        <end position="160"/>
    </location>
</feature>
<dbReference type="AlphaFoldDB" id="F0VPW7"/>
<feature type="compositionally biased region" description="Polar residues" evidence="6">
    <location>
        <begin position="405"/>
        <end position="415"/>
    </location>
</feature>
<evidence type="ECO:0000256" key="2">
    <source>
        <dbReference type="ARBA" id="ARBA00022737"/>
    </source>
</evidence>
<reference evidence="8" key="2">
    <citation type="submission" date="2011-03" db="EMBL/GenBank/DDBJ databases">
        <title>Comparative genomics and transcriptomics of Neospora caninum and Toxoplasma gondii.</title>
        <authorList>
            <person name="Reid A.J."/>
            <person name="Sohal A."/>
            <person name="Harris D."/>
            <person name="Quail M."/>
            <person name="Sanders M."/>
            <person name="Berriman M."/>
            <person name="Wastling J.M."/>
            <person name="Pain A."/>
        </authorList>
    </citation>
    <scope>NUCLEOTIDE SEQUENCE</scope>
    <source>
        <strain evidence="8">Liverpool</strain>
    </source>
</reference>
<dbReference type="SMART" id="SM00356">
    <property type="entry name" value="ZnF_C3H1"/>
    <property type="match status" value="2"/>
</dbReference>
<dbReference type="Proteomes" id="UP000007494">
    <property type="component" value="Chromosome XII"/>
</dbReference>
<feature type="compositionally biased region" description="Basic and acidic residues" evidence="6">
    <location>
        <begin position="934"/>
        <end position="951"/>
    </location>
</feature>
<feature type="zinc finger region" description="C3H1-type" evidence="5">
    <location>
        <begin position="41"/>
        <end position="69"/>
    </location>
</feature>
<feature type="region of interest" description="Disordered" evidence="6">
    <location>
        <begin position="1101"/>
        <end position="1122"/>
    </location>
</feature>
<name>F0VPW7_NEOCL</name>
<dbReference type="GO" id="GO:0003729">
    <property type="term" value="F:mRNA binding"/>
    <property type="evidence" value="ECO:0007669"/>
    <property type="project" value="InterPro"/>
</dbReference>
<keyword evidence="1 5" id="KW-0479">Metal-binding</keyword>
<feature type="region of interest" description="Disordered" evidence="6">
    <location>
        <begin position="146"/>
        <end position="181"/>
    </location>
</feature>
<evidence type="ECO:0000256" key="3">
    <source>
        <dbReference type="ARBA" id="ARBA00022771"/>
    </source>
</evidence>
<evidence type="ECO:0000256" key="4">
    <source>
        <dbReference type="ARBA" id="ARBA00022833"/>
    </source>
</evidence>
<sequence length="1122" mass="117204">MEHRIKRSNRPRSKTGTVCISAPSTRVTSSVQQANLAREIFWKTQLCPKLHSTGVCARKDHCSFAHSQEELRTPPDLRCTKWCRRVFRGQVCDDPGCPYAHSKEDLRCNGHQLLTFKTAMCKFHAKGVCLSGESCRFAHTAEELRGGADEASTHSEDRLQQDTSRGSISTSSETSGQDCGESAVAAHLVTSALRALESLNKARIKNTREKTPPWEEETGRSPVGLASGIDAEPEDALSSASLPHSLAKGKYQNGTHLMPGLRVGVHHAFVQRTGRGRADVVTERKKSTARAVEILEGGPCDAGALPATNNCLRKAPSKVESATQLKRRVSVSKDQTEKGRARKNGSLCSRQNDQPKTVPKTRLLSYKLTLLKRGKQDRPLFGMDAAPVRIAVGPREESAFVSVDSPRTGSHQPRTTGACPIYPYDASVPRPEARFARESASRSSSGDSRHSVNNSSLNPEAPPFIPALLLGSSTQHGVRLGASPSLPGLRNLATASFLSSDAMPIRARETFLVHGNASSPASLGGAGASDVARFLQETMTALSAASPEGPHRHDALLRDLSGEAAATGASCANVACSGSSLCGEVGAGMNSTLFPGLPTAVAADRGESQGAAALAALLAVSRLLSPTGNGAPPVNAPSNQRLPGAFASSAALGESADPSRRLTCTQEKNDSSTNAWSTLVAALVAMAPHLAKSGTSAAAHSSPAYQRATAQTAEHAGCYRYARWVGSGPPPAVSSAPPTRDLLDSCTGCVAPPVQRFPNVPSSLAETSRKLPSPLESYRPAALSSVETPSRPTTAVGPLASTCEASAALSAWLDPFSLASSPQPPSVQPFEQLNAFLGLSSSAPGGAGGDASPLCPHLSSFSDSLAFANRHGLQSRHPHALFPIASQGSYDGAGVGGRTEAGWRDSVESFSGALRTASLPRSTQARAEGPSSRPVREGETHAEQSAAERGKNGSLAVTAGALVDVFSSVAFIDDSQRAGDPRKGEAVQGRSALTTGEGTSKGDLDMPSPLLTVTTEPGPSLASRGSFAAGDDLLSGMNGVEAEADANKDVLFGDEREAETEIWATFEDPAGARLADASSKREDPSANRAAVWVPLSGLSCPLPGIPKEEPGAFPTVSSTSQD</sequence>
<keyword evidence="10" id="KW-1185">Reference proteome</keyword>
<reference evidence="8" key="1">
    <citation type="submission" date="2011-02" db="EMBL/GenBank/DDBJ databases">
        <authorList>
            <person name="Aslett M."/>
        </authorList>
    </citation>
    <scope>NUCLEOTIDE SEQUENCE</scope>
    <source>
        <strain evidence="8">Liverpool</strain>
    </source>
</reference>
<dbReference type="PROSITE" id="PS50103">
    <property type="entry name" value="ZF_C3H1"/>
    <property type="match status" value="2"/>
</dbReference>
<evidence type="ECO:0000313" key="8">
    <source>
        <dbReference type="EMBL" id="CBZ55764.1"/>
    </source>
</evidence>
<evidence type="ECO:0000256" key="5">
    <source>
        <dbReference type="PROSITE-ProRule" id="PRU00723"/>
    </source>
</evidence>
<feature type="compositionally biased region" description="Polar residues" evidence="6">
    <location>
        <begin position="346"/>
        <end position="355"/>
    </location>
</feature>
<feature type="region of interest" description="Disordered" evidence="6">
    <location>
        <begin position="914"/>
        <end position="952"/>
    </location>
</feature>
<dbReference type="eggNOG" id="ENOG502SSX0">
    <property type="taxonomic scope" value="Eukaryota"/>
</dbReference>
<dbReference type="InParanoid" id="F0VPW7"/>
<feature type="compositionally biased region" description="Basic and acidic residues" evidence="6">
    <location>
        <begin position="431"/>
        <end position="440"/>
    </location>
</feature>
<evidence type="ECO:0000313" key="10">
    <source>
        <dbReference type="Proteomes" id="UP000007494"/>
    </source>
</evidence>
<feature type="region of interest" description="Disordered" evidence="6">
    <location>
        <begin position="322"/>
        <end position="358"/>
    </location>
</feature>
<dbReference type="GeneID" id="13441195"/>
<dbReference type="InterPro" id="IPR036855">
    <property type="entry name" value="Znf_CCCH_sf"/>
</dbReference>
<dbReference type="PANTHER" id="PTHR12547:SF18">
    <property type="entry name" value="PROTEIN TIS11"/>
    <property type="match status" value="1"/>
</dbReference>
<feature type="domain" description="C3H1-type" evidence="7">
    <location>
        <begin position="41"/>
        <end position="69"/>
    </location>
</feature>
<dbReference type="RefSeq" id="XP_003885790.1">
    <property type="nucleotide sequence ID" value="XM_003885741.1"/>
</dbReference>
<feature type="compositionally biased region" description="Basic and acidic residues" evidence="6">
    <location>
        <begin position="206"/>
        <end position="219"/>
    </location>
</feature>
<dbReference type="EMBL" id="FR823393">
    <property type="protein sequence ID" value="CBZ55764.1"/>
    <property type="molecule type" value="Genomic_DNA"/>
</dbReference>
<dbReference type="InterPro" id="IPR045877">
    <property type="entry name" value="ZFP36-like"/>
</dbReference>
<dbReference type="Gene3D" id="4.10.1000.10">
    <property type="entry name" value="Zinc finger, CCCH-type"/>
    <property type="match status" value="2"/>
</dbReference>
<keyword evidence="2" id="KW-0677">Repeat</keyword>
<keyword evidence="3 5" id="KW-0863">Zinc-finger</keyword>
<protein>
    <submittedName>
        <fullName evidence="9">Zinc finger protein ZFP1</fullName>
    </submittedName>
</protein>